<dbReference type="SUPFAM" id="SSF53146">
    <property type="entry name" value="Nitrogenase accessory factor-like"/>
    <property type="match status" value="1"/>
</dbReference>
<dbReference type="InterPro" id="IPR036105">
    <property type="entry name" value="DiNase_FeMo-co_biosyn_sf"/>
</dbReference>
<dbReference type="OrthoDB" id="9797941at2"/>
<dbReference type="KEGG" id="maer:DAI18_02085"/>
<dbReference type="InterPro" id="IPR003731">
    <property type="entry name" value="Di-Nase_FeMo-co_biosynth"/>
</dbReference>
<keyword evidence="4" id="KW-1185">Reference proteome</keyword>
<keyword evidence="1" id="KW-0535">Nitrogen fixation</keyword>
<protein>
    <recommendedName>
        <fullName evidence="2">Dinitrogenase iron-molybdenum cofactor biosynthesis domain-containing protein</fullName>
    </recommendedName>
</protein>
<dbReference type="Gene3D" id="3.30.420.130">
    <property type="entry name" value="Dinitrogenase iron-molybdenum cofactor biosynthesis domain"/>
    <property type="match status" value="1"/>
</dbReference>
<dbReference type="Proteomes" id="UP000244173">
    <property type="component" value="Chromosome"/>
</dbReference>
<dbReference type="EMBL" id="CP028519">
    <property type="protein sequence ID" value="AVY92964.1"/>
    <property type="molecule type" value="Genomic_DNA"/>
</dbReference>
<name>A0A2S0P6G9_9NEIS</name>
<accession>A0A2S0P6G9</accession>
<gene>
    <name evidence="3" type="ORF">DAI18_02085</name>
</gene>
<reference evidence="3 4" key="1">
    <citation type="submission" date="2018-04" db="EMBL/GenBank/DDBJ databases">
        <title>Denitrifier Microvirgula.</title>
        <authorList>
            <person name="Anderson E."/>
            <person name="Jang J."/>
            <person name="Ishii S."/>
        </authorList>
    </citation>
    <scope>NUCLEOTIDE SEQUENCE [LARGE SCALE GENOMIC DNA]</scope>
    <source>
        <strain evidence="3 4">BE2.4</strain>
    </source>
</reference>
<proteinExistence type="predicted"/>
<feature type="domain" description="Dinitrogenase iron-molybdenum cofactor biosynthesis" evidence="2">
    <location>
        <begin position="11"/>
        <end position="98"/>
    </location>
</feature>
<organism evidence="3 4">
    <name type="scientific">Microvirgula aerodenitrificans</name>
    <dbReference type="NCBI Taxonomy" id="57480"/>
    <lineage>
        <taxon>Bacteria</taxon>
        <taxon>Pseudomonadati</taxon>
        <taxon>Pseudomonadota</taxon>
        <taxon>Betaproteobacteria</taxon>
        <taxon>Neisseriales</taxon>
        <taxon>Aquaspirillaceae</taxon>
        <taxon>Microvirgula</taxon>
    </lineage>
</organism>
<evidence type="ECO:0000256" key="1">
    <source>
        <dbReference type="ARBA" id="ARBA00023231"/>
    </source>
</evidence>
<evidence type="ECO:0000313" key="3">
    <source>
        <dbReference type="EMBL" id="AVY92964.1"/>
    </source>
</evidence>
<evidence type="ECO:0000259" key="2">
    <source>
        <dbReference type="Pfam" id="PF02579"/>
    </source>
</evidence>
<evidence type="ECO:0000313" key="4">
    <source>
        <dbReference type="Proteomes" id="UP000244173"/>
    </source>
</evidence>
<dbReference type="AlphaFoldDB" id="A0A2S0P6G9"/>
<dbReference type="STRING" id="1122240.GCA_000620105_03374"/>
<dbReference type="Pfam" id="PF02579">
    <property type="entry name" value="Nitro_FeMo-Co"/>
    <property type="match status" value="1"/>
</dbReference>
<sequence>MHIALTCQNRRTLSAHAGRCRHFLLTDGERFRSVELDISQTLRESMQGGDWSSHPLAGIEVLITAGVGAGLVQGLARHGIRTVISAQSLPASALAEWLADPQGRAAGHPESIGGGGSHCHF</sequence>
<dbReference type="RefSeq" id="WP_028500207.1">
    <property type="nucleotide sequence ID" value="NZ_CAURZP010000016.1"/>
</dbReference>